<dbReference type="EMBL" id="NSDJ01000001">
    <property type="protein sequence ID" value="RKF69744.1"/>
    <property type="molecule type" value="Genomic_DNA"/>
</dbReference>
<organism evidence="1 2">
    <name type="scientific">Rahnella variigena</name>
    <dbReference type="NCBI Taxonomy" id="574964"/>
    <lineage>
        <taxon>Bacteria</taxon>
        <taxon>Pseudomonadati</taxon>
        <taxon>Pseudomonadota</taxon>
        <taxon>Gammaproteobacteria</taxon>
        <taxon>Enterobacterales</taxon>
        <taxon>Yersiniaceae</taxon>
        <taxon>Rahnella</taxon>
    </lineage>
</organism>
<dbReference type="Proteomes" id="UP000284853">
    <property type="component" value="Unassembled WGS sequence"/>
</dbReference>
<reference evidence="1 2" key="1">
    <citation type="submission" date="2017-08" db="EMBL/GenBank/DDBJ databases">
        <title>Comparative genomics of bacteria isolated from necrotic lesions of AOD affected trees.</title>
        <authorList>
            <person name="Doonan J."/>
            <person name="Denman S."/>
            <person name="Mcdonald J.E."/>
        </authorList>
    </citation>
    <scope>NUCLEOTIDE SEQUENCE [LARGE SCALE GENOMIC DNA]</scope>
    <source>
        <strain evidence="1 2">CIP 105588</strain>
    </source>
</reference>
<evidence type="ECO:0000313" key="1">
    <source>
        <dbReference type="EMBL" id="RKF69744.1"/>
    </source>
</evidence>
<protein>
    <submittedName>
        <fullName evidence="1">Uncharacterized protein</fullName>
    </submittedName>
</protein>
<proteinExistence type="predicted"/>
<evidence type="ECO:0000313" key="2">
    <source>
        <dbReference type="Proteomes" id="UP000284853"/>
    </source>
</evidence>
<name>A0ABX9PXJ5_9GAMM</name>
<gene>
    <name evidence="1" type="ORF">CKQ54_15775</name>
</gene>
<accession>A0ABX9PXJ5</accession>
<comment type="caution">
    <text evidence="1">The sequence shown here is derived from an EMBL/GenBank/DDBJ whole genome shotgun (WGS) entry which is preliminary data.</text>
</comment>
<keyword evidence="2" id="KW-1185">Reference proteome</keyword>
<sequence>MTGRTDYHFEQVLYAGEAIFFAILANKPAHAKDNFVTSVTFFLESTNNPLHCNNNVTKQFATILLCPSRCGYFVPIIVLSRNSCIH</sequence>